<evidence type="ECO:0008006" key="3">
    <source>
        <dbReference type="Google" id="ProtNLM"/>
    </source>
</evidence>
<dbReference type="InterPro" id="IPR002110">
    <property type="entry name" value="Ankyrin_rpt"/>
</dbReference>
<dbReference type="Proteomes" id="UP001320768">
    <property type="component" value="Unassembled WGS sequence"/>
</dbReference>
<organism evidence="1 2">
    <name type="scientific">Candidatus Synchoanobacter obligatus</name>
    <dbReference type="NCBI Taxonomy" id="2919597"/>
    <lineage>
        <taxon>Bacteria</taxon>
        <taxon>Pseudomonadati</taxon>
        <taxon>Pseudomonadota</taxon>
        <taxon>Gammaproteobacteria</taxon>
        <taxon>Candidatus Comchoanobacterales</taxon>
        <taxon>Candidatus Comchoanobacteraceae</taxon>
        <taxon>Candidatus Synchoanobacter</taxon>
    </lineage>
</organism>
<sequence length="221" mass="25249">MRQKRKNIQLVLAVFQKNETEVKKLLADGACLRYICSRKDEGGIFENETALEVAIKWKRMAIAILLIQHGANLMHKVISGGYQGSSMLKLACIKEQKDLVAFMVKKGAEFHGNEVLKLTELEVIGMVIPTLDSKYLNSQYARSVAFCFPILRKIWYTLLFCLSRYQADINIHVFGRLLSEQLLHILYPVAEHTEDQKLAYKKRAVLFYTVEDALYCLAKSG</sequence>
<proteinExistence type="predicted"/>
<dbReference type="Gene3D" id="1.25.40.20">
    <property type="entry name" value="Ankyrin repeat-containing domain"/>
    <property type="match status" value="1"/>
</dbReference>
<gene>
    <name evidence="1" type="ORF">MKS91_04700</name>
</gene>
<dbReference type="EMBL" id="JAKUDN010000002">
    <property type="protein sequence ID" value="MCP8352583.1"/>
    <property type="molecule type" value="Genomic_DNA"/>
</dbReference>
<protein>
    <recommendedName>
        <fullName evidence="3">Ankyrin repeat domain-containing protein</fullName>
    </recommendedName>
</protein>
<evidence type="ECO:0000313" key="1">
    <source>
        <dbReference type="EMBL" id="MCP8352583.1"/>
    </source>
</evidence>
<comment type="caution">
    <text evidence="1">The sequence shown here is derived from an EMBL/GenBank/DDBJ whole genome shotgun (WGS) entry which is preliminary data.</text>
</comment>
<reference evidence="1 2" key="1">
    <citation type="journal article" date="2022" name="Nat. Microbiol.">
        <title>The microbiome of a bacterivorous marine choanoflagellate contains a resource-demanding obligate bacterial associate.</title>
        <authorList>
            <person name="Needham D.M."/>
            <person name="Poirier C."/>
            <person name="Bachy C."/>
            <person name="George E.E."/>
            <person name="Wilken S."/>
            <person name="Yung C.C.M."/>
            <person name="Limardo A.J."/>
            <person name="Morando M."/>
            <person name="Sudek L."/>
            <person name="Malmstrom R.R."/>
            <person name="Keeling P.J."/>
            <person name="Santoro A.E."/>
            <person name="Worden A.Z."/>
        </authorList>
    </citation>
    <scope>NUCLEOTIDE SEQUENCE [LARGE SCALE GENOMIC DNA]</scope>
    <source>
        <strain evidence="1 2">Comchoano-2</strain>
    </source>
</reference>
<keyword evidence="2" id="KW-1185">Reference proteome</keyword>
<name>A0ABT1L6X0_9GAMM</name>
<evidence type="ECO:0000313" key="2">
    <source>
        <dbReference type="Proteomes" id="UP001320768"/>
    </source>
</evidence>
<accession>A0ABT1L6X0</accession>
<dbReference type="InterPro" id="IPR036770">
    <property type="entry name" value="Ankyrin_rpt-contain_sf"/>
</dbReference>
<dbReference type="SMART" id="SM00248">
    <property type="entry name" value="ANK"/>
    <property type="match status" value="2"/>
</dbReference>
<dbReference type="SUPFAM" id="SSF48403">
    <property type="entry name" value="Ankyrin repeat"/>
    <property type="match status" value="1"/>
</dbReference>
<dbReference type="RefSeq" id="WP_258569689.1">
    <property type="nucleotide sequence ID" value="NZ_JAKUDN010000002.1"/>
</dbReference>